<sequence>MDEDTEYNVVWDEEEVEFLNELALAILKDKCSLWADLLAKICEDPASFENEEIDTYGIFEIIEDEGGELRNGNLMEIFLRVLSGEDLIAYVDWKCEDEEGQLARFAAKRVRSLTKNEDLAAALEAQLLHSTQYDEIEKACEEGDRYLDEIFERVQQALNEQGFEIANLNTGTDSYNVFIATMEGYEQIANIDNSLLTVQNFLS</sequence>
<name>A0AAE7VIP6_SERFO</name>
<proteinExistence type="predicted"/>
<evidence type="ECO:0000313" key="2">
    <source>
        <dbReference type="EMBL" id="QXT43046.1"/>
    </source>
</evidence>
<dbReference type="AlphaFoldDB" id="A0AAE7VIP6"/>
<dbReference type="RefSeq" id="WP_221035500.1">
    <property type="nucleotide sequence ID" value="NZ_CP054160.3"/>
</dbReference>
<feature type="domain" description="DUF6630" evidence="1">
    <location>
        <begin position="33"/>
        <end position="191"/>
    </location>
</feature>
<dbReference type="InterPro" id="IPR046582">
    <property type="entry name" value="DUF6630"/>
</dbReference>
<organism evidence="2 3">
    <name type="scientific">Serratia fonticola</name>
    <dbReference type="NCBI Taxonomy" id="47917"/>
    <lineage>
        <taxon>Bacteria</taxon>
        <taxon>Pseudomonadati</taxon>
        <taxon>Pseudomonadota</taxon>
        <taxon>Gammaproteobacteria</taxon>
        <taxon>Enterobacterales</taxon>
        <taxon>Yersiniaceae</taxon>
        <taxon>Serratia</taxon>
    </lineage>
</organism>
<protein>
    <submittedName>
        <fullName evidence="2">Cytoplasmic protein</fullName>
    </submittedName>
</protein>
<gene>
    <name evidence="2" type="ORF">G9399_27220</name>
</gene>
<evidence type="ECO:0000259" key="1">
    <source>
        <dbReference type="Pfam" id="PF20335"/>
    </source>
</evidence>
<evidence type="ECO:0000313" key="3">
    <source>
        <dbReference type="Proteomes" id="UP000503464"/>
    </source>
</evidence>
<dbReference type="Pfam" id="PF20335">
    <property type="entry name" value="DUF6630"/>
    <property type="match status" value="1"/>
</dbReference>
<dbReference type="EMBL" id="CP054160">
    <property type="protein sequence ID" value="QXT43046.1"/>
    <property type="molecule type" value="Genomic_DNA"/>
</dbReference>
<reference evidence="3" key="1">
    <citation type="submission" date="2020-03" db="EMBL/GenBank/DDBJ databases">
        <title>Genome sequences of seven Enterobacteriaceae strains isolated from Canadian wastewater treatment facilities.</title>
        <authorList>
            <person name="Huang H."/>
            <person name="Chmara J.T."/>
            <person name="Duceppe M.-O."/>
        </authorList>
    </citation>
    <scope>NUCLEOTIDE SEQUENCE [LARGE SCALE GENOMIC DNA]</scope>
    <source>
        <strain evidence="3">Biosolid 3</strain>
    </source>
</reference>
<accession>A0AAE7VIP6</accession>
<dbReference type="Proteomes" id="UP000503464">
    <property type="component" value="Chromosome"/>
</dbReference>